<evidence type="ECO:0000313" key="3">
    <source>
        <dbReference type="EMBL" id="SDL53415.1"/>
    </source>
</evidence>
<feature type="region of interest" description="Disordered" evidence="1">
    <location>
        <begin position="353"/>
        <end position="374"/>
    </location>
</feature>
<name>A0A1G9KVM7_9ACTN</name>
<proteinExistence type="predicted"/>
<feature type="transmembrane region" description="Helical" evidence="2">
    <location>
        <begin position="268"/>
        <end position="296"/>
    </location>
</feature>
<feature type="transmembrane region" description="Helical" evidence="2">
    <location>
        <begin position="197"/>
        <end position="218"/>
    </location>
</feature>
<protein>
    <recommendedName>
        <fullName evidence="5">DUF2267 domain-containing protein</fullName>
    </recommendedName>
</protein>
<dbReference type="STRING" id="686624.SAMN04488242_1839"/>
<feature type="transmembrane region" description="Helical" evidence="2">
    <location>
        <begin position="230"/>
        <end position="247"/>
    </location>
</feature>
<accession>A0A1G9KVM7</accession>
<reference evidence="3 4" key="1">
    <citation type="submission" date="2016-10" db="EMBL/GenBank/DDBJ databases">
        <authorList>
            <person name="de Groot N.N."/>
        </authorList>
    </citation>
    <scope>NUCLEOTIDE SEQUENCE [LARGE SCALE GENOMIC DNA]</scope>
    <source>
        <strain evidence="3 4">CGMCC 1.9159</strain>
    </source>
</reference>
<sequence length="374" mass="40164">MTDEPTRSPATRSVALLADPGLPRRVADAIADGLAEDLQREVGGGVRWVVQVDQRTLPLTPDGEVPLIESAASLRRATGADHVVYLTDLPLYHLGEPIVCELSSGAAAALVSLPALGAVRLRARSRSLLVTVVASLVEGSARYPSPEAARPSLGRYGIARRAGDDDISYLTRRGPATAFLMLAGMVRNNRPGRLPVALSRALAAATATGAFGIFYPTIWNMADSMTARRLALISLAVVTAFSGWLIVHNRLWSRRSPIASRKETRLDNAATVITVAISVLMAYVLLYLVLLLGGFTVITPDYLESQLAHPVSVRDYLQLAWLASSLGLMAGALGSNFDSEGAIREATYSRRQRQRRQLAERSEEADGAEAVRGD</sequence>
<dbReference type="RefSeq" id="WP_093251271.1">
    <property type="nucleotide sequence ID" value="NZ_FNGP01000003.1"/>
</dbReference>
<evidence type="ECO:0000256" key="1">
    <source>
        <dbReference type="SAM" id="MobiDB-lite"/>
    </source>
</evidence>
<keyword evidence="2" id="KW-1133">Transmembrane helix</keyword>
<evidence type="ECO:0000256" key="2">
    <source>
        <dbReference type="SAM" id="Phobius"/>
    </source>
</evidence>
<keyword evidence="4" id="KW-1185">Reference proteome</keyword>
<organism evidence="3 4">
    <name type="scientific">Tessaracoccus oleiagri</name>
    <dbReference type="NCBI Taxonomy" id="686624"/>
    <lineage>
        <taxon>Bacteria</taxon>
        <taxon>Bacillati</taxon>
        <taxon>Actinomycetota</taxon>
        <taxon>Actinomycetes</taxon>
        <taxon>Propionibacteriales</taxon>
        <taxon>Propionibacteriaceae</taxon>
        <taxon>Tessaracoccus</taxon>
    </lineage>
</organism>
<dbReference type="EMBL" id="FNGP01000003">
    <property type="protein sequence ID" value="SDL53415.1"/>
    <property type="molecule type" value="Genomic_DNA"/>
</dbReference>
<keyword evidence="2" id="KW-0472">Membrane</keyword>
<gene>
    <name evidence="3" type="ORF">SAMN04488242_1839</name>
</gene>
<dbReference type="OrthoDB" id="8477132at2"/>
<evidence type="ECO:0008006" key="5">
    <source>
        <dbReference type="Google" id="ProtNLM"/>
    </source>
</evidence>
<evidence type="ECO:0000313" key="4">
    <source>
        <dbReference type="Proteomes" id="UP000199475"/>
    </source>
</evidence>
<keyword evidence="2" id="KW-0812">Transmembrane</keyword>
<feature type="compositionally biased region" description="Basic and acidic residues" evidence="1">
    <location>
        <begin position="357"/>
        <end position="374"/>
    </location>
</feature>
<dbReference type="AlphaFoldDB" id="A0A1G9KVM7"/>
<dbReference type="Proteomes" id="UP000199475">
    <property type="component" value="Unassembled WGS sequence"/>
</dbReference>
<feature type="transmembrane region" description="Helical" evidence="2">
    <location>
        <begin position="316"/>
        <end position="334"/>
    </location>
</feature>